<feature type="region of interest" description="Disordered" evidence="1">
    <location>
        <begin position="76"/>
        <end position="98"/>
    </location>
</feature>
<dbReference type="HOGENOM" id="CLU_050832_0_0_11"/>
<dbReference type="STRING" id="469371.Tbis_3164"/>
<accession>D6Y8C2</accession>
<evidence type="ECO:0000256" key="2">
    <source>
        <dbReference type="SAM" id="SignalP"/>
    </source>
</evidence>
<evidence type="ECO:0008006" key="5">
    <source>
        <dbReference type="Google" id="ProtNLM"/>
    </source>
</evidence>
<dbReference type="Proteomes" id="UP000006640">
    <property type="component" value="Chromosome"/>
</dbReference>
<keyword evidence="2" id="KW-0732">Signal</keyword>
<dbReference type="RefSeq" id="WP_013133391.1">
    <property type="nucleotide sequence ID" value="NC_014165.1"/>
</dbReference>
<evidence type="ECO:0000313" key="3">
    <source>
        <dbReference type="EMBL" id="ADG89858.1"/>
    </source>
</evidence>
<dbReference type="KEGG" id="tbi:Tbis_3164"/>
<protein>
    <recommendedName>
        <fullName evidence="5">Peptidase S1 domain-containing protein</fullName>
    </recommendedName>
</protein>
<reference evidence="3 4" key="1">
    <citation type="submission" date="2010-01" db="EMBL/GenBank/DDBJ databases">
        <title>The complete genome of Thermobispora bispora DSM 43833.</title>
        <authorList>
            <consortium name="US DOE Joint Genome Institute (JGI-PGF)"/>
            <person name="Lucas S."/>
            <person name="Copeland A."/>
            <person name="Lapidus A."/>
            <person name="Glavina del Rio T."/>
            <person name="Dalin E."/>
            <person name="Tice H."/>
            <person name="Bruce D."/>
            <person name="Goodwin L."/>
            <person name="Pitluck S."/>
            <person name="Kyrpides N."/>
            <person name="Mavromatis K."/>
            <person name="Ivanova N."/>
            <person name="Mikhailova N."/>
            <person name="Chertkov O."/>
            <person name="Brettin T."/>
            <person name="Detter J.C."/>
            <person name="Han C."/>
            <person name="Larimer F."/>
            <person name="Land M."/>
            <person name="Hauser L."/>
            <person name="Markowitz V."/>
            <person name="Cheng J.-F."/>
            <person name="Hugenholtz P."/>
            <person name="Woyke T."/>
            <person name="Wu D."/>
            <person name="Jando M."/>
            <person name="Schneider S."/>
            <person name="Klenk H.-P."/>
            <person name="Eisen J.A."/>
        </authorList>
    </citation>
    <scope>NUCLEOTIDE SEQUENCE [LARGE SCALE GENOMIC DNA]</scope>
    <source>
        <strain evidence="4">ATCC 19993 / DSM 43833 / CBS 139.67 / JCM 10125 / KCTC 9307 / NBRC 14880 / R51</strain>
    </source>
</reference>
<name>D6Y8C2_THEBD</name>
<evidence type="ECO:0000256" key="1">
    <source>
        <dbReference type="SAM" id="MobiDB-lite"/>
    </source>
</evidence>
<evidence type="ECO:0000313" key="4">
    <source>
        <dbReference type="Proteomes" id="UP000006640"/>
    </source>
</evidence>
<keyword evidence="4" id="KW-1185">Reference proteome</keyword>
<feature type="chain" id="PRO_5038834909" description="Peptidase S1 domain-containing protein" evidence="2">
    <location>
        <begin position="22"/>
        <end position="520"/>
    </location>
</feature>
<proteinExistence type="predicted"/>
<gene>
    <name evidence="3" type="ordered locus">Tbis_3164</name>
</gene>
<feature type="signal peptide" evidence="2">
    <location>
        <begin position="1"/>
        <end position="21"/>
    </location>
</feature>
<organism evidence="3 4">
    <name type="scientific">Thermobispora bispora (strain ATCC 19993 / DSM 43833 / CBS 139.67 / JCM 10125 / KCTC 9307 / NBRC 14880 / R51)</name>
    <dbReference type="NCBI Taxonomy" id="469371"/>
    <lineage>
        <taxon>Bacteria</taxon>
        <taxon>Bacillati</taxon>
        <taxon>Actinomycetota</taxon>
        <taxon>Actinomycetes</taxon>
        <taxon>Streptosporangiales</taxon>
        <taxon>Streptosporangiaceae</taxon>
        <taxon>Thermobispora</taxon>
    </lineage>
</organism>
<dbReference type="Gene3D" id="2.40.10.10">
    <property type="entry name" value="Trypsin-like serine proteases"/>
    <property type="match status" value="2"/>
</dbReference>
<dbReference type="eggNOG" id="COG3591">
    <property type="taxonomic scope" value="Bacteria"/>
</dbReference>
<dbReference type="EMBL" id="CP001874">
    <property type="protein sequence ID" value="ADG89858.1"/>
    <property type="molecule type" value="Genomic_DNA"/>
</dbReference>
<dbReference type="AlphaFoldDB" id="D6Y8C2"/>
<sequence>MKRTLALGGAVAGMLAYAAVAAPAATAKSAPAPKTLAQTNFAAKQVAAFWFAERAANLQKATPYGVETILKPTKHQSTVPSGAATTKPGLVGSSGDKKSTATAKNVNLPRTVGKVFFIGADGKPHWCTGTALQGRYKNLVATAGHCVFDIKRNKATLDKWVFVPGYYKGKTPWGIYVGKTAYTHYDFSVYEDYDRNYAFVTVYNGVQVDVTKEKGGRKLVTKEKVFETYSQARRAAKRGAKIEKVIDYTTKVRRGTPGSIKVENASVAQIAVDPATINTARKTLEDFAKGAGVGSKLYDDSTWGVKVEEVSKREFGWIHRDHWNHPSDATKQTAFYFKKDQPGPDKYYKATFWAYFDVDYKVTVKEWEYQKGEVSVALKDVGRLGDNVGGQGLAYNQKLGAQPVFVFGYPSGSHPDGNFAFTGQTLKWSYGKPFAAQAPAQKAENLQGIKSAFTGEGALGSAWLLKYSNATRLGYLNGVTIGVADTDGNGRYDTSLSPYFDGETLQVYQAAEKNWSGKIV</sequence>
<dbReference type="InterPro" id="IPR043504">
    <property type="entry name" value="Peptidase_S1_PA_chymotrypsin"/>
</dbReference>
<dbReference type="SUPFAM" id="SSF50494">
    <property type="entry name" value="Trypsin-like serine proteases"/>
    <property type="match status" value="1"/>
</dbReference>
<dbReference type="InterPro" id="IPR009003">
    <property type="entry name" value="Peptidase_S1_PA"/>
</dbReference>